<feature type="domain" description="Core" evidence="1">
    <location>
        <begin position="2"/>
        <end position="103"/>
    </location>
</feature>
<accession>A0A1R3V9M8</accession>
<dbReference type="GO" id="GO:0016226">
    <property type="term" value="P:iron-sulfur cluster assembly"/>
    <property type="evidence" value="ECO:0007669"/>
    <property type="project" value="InterPro"/>
</dbReference>
<dbReference type="RefSeq" id="WP_077378924.1">
    <property type="nucleotide sequence ID" value="NZ_FTPD01000017.1"/>
</dbReference>
<dbReference type="PANTHER" id="PTHR43011">
    <property type="entry name" value="IRON-SULFUR CLUSTER ASSEMBLY 2 HOMOLOG, MITOCHONDRIAL"/>
    <property type="match status" value="1"/>
</dbReference>
<reference evidence="3" key="1">
    <citation type="submission" date="2017-01" db="EMBL/GenBank/DDBJ databases">
        <authorList>
            <person name="Brunel B."/>
        </authorList>
    </citation>
    <scope>NUCLEOTIDE SEQUENCE [LARGE SCALE GENOMIC DNA]</scope>
</reference>
<dbReference type="SUPFAM" id="SSF89360">
    <property type="entry name" value="HesB-like domain"/>
    <property type="match status" value="1"/>
</dbReference>
<protein>
    <recommendedName>
        <fullName evidence="1">Core domain-containing protein</fullName>
    </recommendedName>
</protein>
<organism evidence="2 3">
    <name type="scientific">Mesorhizobium prunaredense</name>
    <dbReference type="NCBI Taxonomy" id="1631249"/>
    <lineage>
        <taxon>Bacteria</taxon>
        <taxon>Pseudomonadati</taxon>
        <taxon>Pseudomonadota</taxon>
        <taxon>Alphaproteobacteria</taxon>
        <taxon>Hyphomicrobiales</taxon>
        <taxon>Phyllobacteriaceae</taxon>
        <taxon>Mesorhizobium</taxon>
    </lineage>
</organism>
<dbReference type="STRING" id="1631249.BQ8794_240168"/>
<dbReference type="NCBIfam" id="TIGR00049">
    <property type="entry name" value="iron-sulfur cluster assembly accessory protein"/>
    <property type="match status" value="1"/>
</dbReference>
<dbReference type="Proteomes" id="UP000188388">
    <property type="component" value="Unassembled WGS sequence"/>
</dbReference>
<gene>
    <name evidence="2" type="ORF">BQ8794_240168</name>
</gene>
<dbReference type="InterPro" id="IPR000361">
    <property type="entry name" value="ATAP_core_dom"/>
</dbReference>
<evidence type="ECO:0000313" key="2">
    <source>
        <dbReference type="EMBL" id="SIT55961.1"/>
    </source>
</evidence>
<keyword evidence="3" id="KW-1185">Reference proteome</keyword>
<dbReference type="GO" id="GO:0051539">
    <property type="term" value="F:4 iron, 4 sulfur cluster binding"/>
    <property type="evidence" value="ECO:0007669"/>
    <property type="project" value="TreeGrafter"/>
</dbReference>
<dbReference type="GO" id="GO:0005506">
    <property type="term" value="F:iron ion binding"/>
    <property type="evidence" value="ECO:0007669"/>
    <property type="project" value="TreeGrafter"/>
</dbReference>
<sequence>MITLTDKAVAAVKTALSAASEPAEGFRIMVEAGGCSGFKYSMGLESVPREGDAIIETDGIKVFVDAGTQPHVAGMAVDFVTGLETSGFVFDNPNASGKCSCGKSCS</sequence>
<proteinExistence type="predicted"/>
<dbReference type="GO" id="GO:0051537">
    <property type="term" value="F:2 iron, 2 sulfur cluster binding"/>
    <property type="evidence" value="ECO:0007669"/>
    <property type="project" value="TreeGrafter"/>
</dbReference>
<dbReference type="InterPro" id="IPR016092">
    <property type="entry name" value="ATAP"/>
</dbReference>
<dbReference type="AlphaFoldDB" id="A0A1R3V9M8"/>
<name>A0A1R3V9M8_9HYPH</name>
<dbReference type="InterPro" id="IPR035903">
    <property type="entry name" value="HesB-like_dom_sf"/>
</dbReference>
<dbReference type="PANTHER" id="PTHR43011:SF1">
    <property type="entry name" value="IRON-SULFUR CLUSTER ASSEMBLY 2 HOMOLOG, MITOCHONDRIAL"/>
    <property type="match status" value="1"/>
</dbReference>
<dbReference type="EMBL" id="FTPD01000017">
    <property type="protein sequence ID" value="SIT55961.1"/>
    <property type="molecule type" value="Genomic_DNA"/>
</dbReference>
<dbReference type="Pfam" id="PF01521">
    <property type="entry name" value="Fe-S_biosyn"/>
    <property type="match status" value="1"/>
</dbReference>
<evidence type="ECO:0000313" key="3">
    <source>
        <dbReference type="Proteomes" id="UP000188388"/>
    </source>
</evidence>
<evidence type="ECO:0000259" key="1">
    <source>
        <dbReference type="Pfam" id="PF01521"/>
    </source>
</evidence>
<dbReference type="Gene3D" id="2.60.300.12">
    <property type="entry name" value="HesB-like domain"/>
    <property type="match status" value="1"/>
</dbReference>